<dbReference type="EMBL" id="JARBJD010000021">
    <property type="protein sequence ID" value="KAK2960636.1"/>
    <property type="molecule type" value="Genomic_DNA"/>
</dbReference>
<organism evidence="1 2">
    <name type="scientific">Blattamonas nauphoetae</name>
    <dbReference type="NCBI Taxonomy" id="2049346"/>
    <lineage>
        <taxon>Eukaryota</taxon>
        <taxon>Metamonada</taxon>
        <taxon>Preaxostyla</taxon>
        <taxon>Oxymonadida</taxon>
        <taxon>Blattamonas</taxon>
    </lineage>
</organism>
<name>A0ABQ9YAB6_9EUKA</name>
<accession>A0ABQ9YAB6</accession>
<sequence>MTYDTKLSIIWMEDADKKRVFVEDGLFFSTMKEPKRIVSMSIDGYSDDEKSVNLVMEGRGLLENEVYEVTMKLGDVSVVVDMTVSSDLKGFGMADVRGEDETDKTGLIYGKTFVVSEAKLKSPYSSIHCEDIEISLEDEPERLLKAELAVAASMNMSTLTLTSRKLVSGATYELELSGTPRSSSSSSSLSLSGSNEIHTVVIEVEGSGSMTKNLELYPTSELKFGHDYEVSWMKRKLSSKVILQNSVDCSFWTPAEPTRIENWTCRLNSGRDKVIVGVTGRVLKMGSYSLTMTHADSSKTRTLSGTMNSEGLFECLHSVVDTDADYLIFDEFYTLTDATLNGTSILVNFEIVVQIPKPPKVTGAFFNFTNSLHTTCTVTLTGSGLNLNGDYSVALSDGPALTMTFNKETEAVSSELLIGFSSTLQYNTQYVVGPITKVGDSGDVVLVDGIVSFTTPEAPQITEFIISTRGINNTEVCGSLSTPCSTVFVGWERSLMETYVEQAALKIDGKVECGGIVLIGQKNLAIRGMWAEKGLLYVEDTLHSVHSSESVFAVGGGQLFISEVVISLPFFFRSVSASTPNFVIGGRGAVIISKVELSITDGDISGMGLVELEGGKLEIDHLLVADLSFTSNLQVISCPTGQNELISSFVDLVVRNTTTQNGAILHFDSVCIASHFTLSNSEFTHTKHISHNALNSAALIVVSTAQTNLEITNCVFWESCCVTESGIQLGHTLLISHSSPLDISTIRTFQLFSCLFVDCCGQDTLFENGAVVIRCGEQLTKLDFDGSWFEEQTNPSHVLIRNEEGRLVLPSKPKLVFGGMKTRAAVVVERGTLLPRIGRKGSFFSNCRLIVRQFTSRRSLIINSSNEDGIEL</sequence>
<reference evidence="1 2" key="1">
    <citation type="journal article" date="2022" name="bioRxiv">
        <title>Genomics of Preaxostyla Flagellates Illuminates Evolutionary Transitions and the Path Towards Mitochondrial Loss.</title>
        <authorList>
            <person name="Novak L.V.F."/>
            <person name="Treitli S.C."/>
            <person name="Pyrih J."/>
            <person name="Halakuc P."/>
            <person name="Pipaliya S.V."/>
            <person name="Vacek V."/>
            <person name="Brzon O."/>
            <person name="Soukal P."/>
            <person name="Eme L."/>
            <person name="Dacks J.B."/>
            <person name="Karnkowska A."/>
            <person name="Elias M."/>
            <person name="Hampl V."/>
        </authorList>
    </citation>
    <scope>NUCLEOTIDE SEQUENCE [LARGE SCALE GENOMIC DNA]</scope>
    <source>
        <strain evidence="1">NAU3</strain>
        <tissue evidence="1">Gut</tissue>
    </source>
</reference>
<comment type="caution">
    <text evidence="1">The sequence shown here is derived from an EMBL/GenBank/DDBJ whole genome shotgun (WGS) entry which is preliminary data.</text>
</comment>
<evidence type="ECO:0000313" key="1">
    <source>
        <dbReference type="EMBL" id="KAK2960636.1"/>
    </source>
</evidence>
<gene>
    <name evidence="1" type="ORF">BLNAU_4291</name>
</gene>
<protein>
    <submittedName>
        <fullName evidence="1">Uncharacterized protein</fullName>
    </submittedName>
</protein>
<dbReference type="Proteomes" id="UP001281761">
    <property type="component" value="Unassembled WGS sequence"/>
</dbReference>
<keyword evidence="2" id="KW-1185">Reference proteome</keyword>
<proteinExistence type="predicted"/>
<evidence type="ECO:0000313" key="2">
    <source>
        <dbReference type="Proteomes" id="UP001281761"/>
    </source>
</evidence>